<organism evidence="5 6">
    <name type="scientific">[Torrubiella] hemipterigena</name>
    <dbReference type="NCBI Taxonomy" id="1531966"/>
    <lineage>
        <taxon>Eukaryota</taxon>
        <taxon>Fungi</taxon>
        <taxon>Dikarya</taxon>
        <taxon>Ascomycota</taxon>
        <taxon>Pezizomycotina</taxon>
        <taxon>Sordariomycetes</taxon>
        <taxon>Hypocreomycetidae</taxon>
        <taxon>Hypocreales</taxon>
        <taxon>Clavicipitaceae</taxon>
        <taxon>Clavicipitaceae incertae sedis</taxon>
        <taxon>'Torrubiella' clade</taxon>
    </lineage>
</organism>
<protein>
    <recommendedName>
        <fullName evidence="4">Zn(2)-C6 fungal-type domain-containing protein</fullName>
    </recommendedName>
</protein>
<dbReference type="Pfam" id="PF00172">
    <property type="entry name" value="Zn_clus"/>
    <property type="match status" value="1"/>
</dbReference>
<dbReference type="EMBL" id="CDHN01000002">
    <property type="protein sequence ID" value="CEJ83838.1"/>
    <property type="molecule type" value="Genomic_DNA"/>
</dbReference>
<dbReference type="GO" id="GO:0000976">
    <property type="term" value="F:transcription cis-regulatory region binding"/>
    <property type="evidence" value="ECO:0007669"/>
    <property type="project" value="TreeGrafter"/>
</dbReference>
<accession>A0A0A1TAE0</accession>
<dbReference type="GO" id="GO:0000981">
    <property type="term" value="F:DNA-binding transcription factor activity, RNA polymerase II-specific"/>
    <property type="evidence" value="ECO:0007669"/>
    <property type="project" value="InterPro"/>
</dbReference>
<dbReference type="SUPFAM" id="SSF57701">
    <property type="entry name" value="Zn2/Cys6 DNA-binding domain"/>
    <property type="match status" value="1"/>
</dbReference>
<dbReference type="Gene3D" id="4.10.240.10">
    <property type="entry name" value="Zn(2)-C6 fungal-type DNA-binding domain"/>
    <property type="match status" value="1"/>
</dbReference>
<comment type="subcellular location">
    <subcellularLocation>
        <location evidence="1">Nucleus</location>
    </subcellularLocation>
</comment>
<name>A0A0A1TAE0_9HYPO</name>
<feature type="region of interest" description="Disordered" evidence="3">
    <location>
        <begin position="94"/>
        <end position="148"/>
    </location>
</feature>
<dbReference type="Proteomes" id="UP000039046">
    <property type="component" value="Unassembled WGS sequence"/>
</dbReference>
<dbReference type="GO" id="GO:0005634">
    <property type="term" value="C:nucleus"/>
    <property type="evidence" value="ECO:0007669"/>
    <property type="project" value="UniProtKB-SubCell"/>
</dbReference>
<dbReference type="GO" id="GO:0045944">
    <property type="term" value="P:positive regulation of transcription by RNA polymerase II"/>
    <property type="evidence" value="ECO:0007669"/>
    <property type="project" value="TreeGrafter"/>
</dbReference>
<dbReference type="CDD" id="cd00067">
    <property type="entry name" value="GAL4"/>
    <property type="match status" value="1"/>
</dbReference>
<evidence type="ECO:0000256" key="3">
    <source>
        <dbReference type="SAM" id="MobiDB-lite"/>
    </source>
</evidence>
<keyword evidence="2" id="KW-0539">Nucleus</keyword>
<evidence type="ECO:0000313" key="5">
    <source>
        <dbReference type="EMBL" id="CEJ83838.1"/>
    </source>
</evidence>
<dbReference type="InterPro" id="IPR001138">
    <property type="entry name" value="Zn2Cys6_DnaBD"/>
</dbReference>
<reference evidence="5 6" key="1">
    <citation type="journal article" date="2015" name="Genome Announc.">
        <title>Draft Genome Sequence and Gene Annotation of the Entomopathogenic Fungus Verticillium hemipterigenum.</title>
        <authorList>
            <person name="Horn F."/>
            <person name="Habel A."/>
            <person name="Scharf D.H."/>
            <person name="Dworschak J."/>
            <person name="Brakhage A.A."/>
            <person name="Guthke R."/>
            <person name="Hertweck C."/>
            <person name="Linde J."/>
        </authorList>
    </citation>
    <scope>NUCLEOTIDE SEQUENCE [LARGE SCALE GENOMIC DNA]</scope>
</reference>
<feature type="region of interest" description="Disordered" evidence="3">
    <location>
        <begin position="1"/>
        <end position="21"/>
    </location>
</feature>
<dbReference type="PROSITE" id="PS00463">
    <property type="entry name" value="ZN2_CY6_FUNGAL_1"/>
    <property type="match status" value="1"/>
</dbReference>
<evidence type="ECO:0000313" key="6">
    <source>
        <dbReference type="Proteomes" id="UP000039046"/>
    </source>
</evidence>
<sequence>MASNKANLSTEKTAEINSEKQKAPAVKLPCLQCKEKHVKCDEQRPKCHRCVVKNLACDRPTKKTVFRLDATANKFSNSQEWVNSQPKKFRFHASTPVDDESSVEFEQPTQSTKRKRNTNEDAEAFDPTIGGSSAGTDHASPSNPPLMSTAERTVMPSIQYLTNPDPYFSNFSVHSDARGLPPSKIIGIHTPPLVEPAEEYRIFPLQDVQEACLLRYFVDEVSRWFDLCDANRHFQLVVPLRARRHPHLLNAIFAVSARHLSRLPKYRTPEGIMYHGQLLKNLTQNDALSYMLKCMPALHQFHNTEDDDFRDSVAATAVILRQLEEIDDDEDYSQEQDGPGIFDGKRLNFLSIINTVLKDSDLQAMFGHRSLTQAAYWMALRQEIYHSFTRREPPQLNLAPEHWQTASKVNKTVMHTVQVAKWHWGGGSSEEWQRLMQRQIYIEEEILADHRPVLHRPADKAKGEIFPTIWYSSQFEVTAVQQAIMARSILVAENPHLKAQPVSRKSWRDVENEVRMLMLDLCGIALCHSEWAPALVNAGIGMQVYGEFFTDHYERAALRGVAERYADARAWPVQKLLDMFT</sequence>
<feature type="compositionally biased region" description="Basic and acidic residues" evidence="3">
    <location>
        <begin position="12"/>
        <end position="21"/>
    </location>
</feature>
<dbReference type="GO" id="GO:0008270">
    <property type="term" value="F:zinc ion binding"/>
    <property type="evidence" value="ECO:0007669"/>
    <property type="project" value="InterPro"/>
</dbReference>
<dbReference type="InterPro" id="IPR036864">
    <property type="entry name" value="Zn2-C6_fun-type_DNA-bd_sf"/>
</dbReference>
<dbReference type="PROSITE" id="PS50048">
    <property type="entry name" value="ZN2_CY6_FUNGAL_2"/>
    <property type="match status" value="1"/>
</dbReference>
<dbReference type="SMART" id="SM00066">
    <property type="entry name" value="GAL4"/>
    <property type="match status" value="1"/>
</dbReference>
<feature type="compositionally biased region" description="Polar residues" evidence="3">
    <location>
        <begin position="130"/>
        <end position="141"/>
    </location>
</feature>
<proteinExistence type="predicted"/>
<dbReference type="Pfam" id="PF11951">
    <property type="entry name" value="Fungal_trans_2"/>
    <property type="match status" value="1"/>
</dbReference>
<dbReference type="OrthoDB" id="4525710at2759"/>
<dbReference type="AlphaFoldDB" id="A0A0A1TAE0"/>
<evidence type="ECO:0000256" key="2">
    <source>
        <dbReference type="ARBA" id="ARBA00023242"/>
    </source>
</evidence>
<dbReference type="InterPro" id="IPR021858">
    <property type="entry name" value="Fun_TF"/>
</dbReference>
<dbReference type="PANTHER" id="PTHR37534">
    <property type="entry name" value="TRANSCRIPTIONAL ACTIVATOR PROTEIN UGA3"/>
    <property type="match status" value="1"/>
</dbReference>
<dbReference type="PANTHER" id="PTHR37534:SF2">
    <property type="entry name" value="N-ACETYLTRANSFERASE DOMAIN-CONTAINING PROTEIN"/>
    <property type="match status" value="1"/>
</dbReference>
<dbReference type="STRING" id="1531966.A0A0A1TAE0"/>
<dbReference type="HOGENOM" id="CLU_008719_2_0_1"/>
<evidence type="ECO:0000256" key="1">
    <source>
        <dbReference type="ARBA" id="ARBA00004123"/>
    </source>
</evidence>
<feature type="compositionally biased region" description="Polar residues" evidence="3">
    <location>
        <begin position="1"/>
        <end position="11"/>
    </location>
</feature>
<feature type="domain" description="Zn(2)-C6 fungal-type" evidence="4">
    <location>
        <begin position="29"/>
        <end position="57"/>
    </location>
</feature>
<keyword evidence="6" id="KW-1185">Reference proteome</keyword>
<gene>
    <name evidence="5" type="ORF">VHEMI03276</name>
</gene>
<evidence type="ECO:0000259" key="4">
    <source>
        <dbReference type="PROSITE" id="PS50048"/>
    </source>
</evidence>